<protein>
    <submittedName>
        <fullName evidence="5">DNA-binding response regulator</fullName>
    </submittedName>
</protein>
<organism evidence="5 6">
    <name type="scientific">Allosphingosinicella deserti</name>
    <dbReference type="NCBI Taxonomy" id="2116704"/>
    <lineage>
        <taxon>Bacteria</taxon>
        <taxon>Pseudomonadati</taxon>
        <taxon>Pseudomonadota</taxon>
        <taxon>Alphaproteobacteria</taxon>
        <taxon>Sphingomonadales</taxon>
        <taxon>Sphingomonadaceae</taxon>
        <taxon>Allosphingosinicella</taxon>
    </lineage>
</organism>
<comment type="caution">
    <text evidence="5">The sequence shown here is derived from an EMBL/GenBank/DDBJ whole genome shotgun (WGS) entry which is preliminary data.</text>
</comment>
<dbReference type="PROSITE" id="PS50930">
    <property type="entry name" value="HTH_LYTTR"/>
    <property type="match status" value="1"/>
</dbReference>
<dbReference type="PANTHER" id="PTHR48111">
    <property type="entry name" value="REGULATOR OF RPOS"/>
    <property type="match status" value="1"/>
</dbReference>
<dbReference type="EMBL" id="PXYI01000003">
    <property type="protein sequence ID" value="PSJ40507.1"/>
    <property type="molecule type" value="Genomic_DNA"/>
</dbReference>
<dbReference type="GO" id="GO:0032993">
    <property type="term" value="C:protein-DNA complex"/>
    <property type="evidence" value="ECO:0007669"/>
    <property type="project" value="TreeGrafter"/>
</dbReference>
<dbReference type="GO" id="GO:0000156">
    <property type="term" value="F:phosphorelay response regulator activity"/>
    <property type="evidence" value="ECO:0007669"/>
    <property type="project" value="TreeGrafter"/>
</dbReference>
<dbReference type="SMART" id="SM00448">
    <property type="entry name" value="REC"/>
    <property type="match status" value="1"/>
</dbReference>
<dbReference type="GO" id="GO:0005829">
    <property type="term" value="C:cytosol"/>
    <property type="evidence" value="ECO:0007669"/>
    <property type="project" value="TreeGrafter"/>
</dbReference>
<proteinExistence type="predicted"/>
<dbReference type="Proteomes" id="UP000241167">
    <property type="component" value="Unassembled WGS sequence"/>
</dbReference>
<dbReference type="Pfam" id="PF00072">
    <property type="entry name" value="Response_reg"/>
    <property type="match status" value="1"/>
</dbReference>
<name>A0A2P7QRC5_9SPHN</name>
<dbReference type="Pfam" id="PF04397">
    <property type="entry name" value="LytTR"/>
    <property type="match status" value="1"/>
</dbReference>
<dbReference type="RefSeq" id="WP_106512659.1">
    <property type="nucleotide sequence ID" value="NZ_PXYI01000003.1"/>
</dbReference>
<dbReference type="PROSITE" id="PS50110">
    <property type="entry name" value="RESPONSE_REGULATORY"/>
    <property type="match status" value="1"/>
</dbReference>
<feature type="domain" description="HTH LytTR-type" evidence="4">
    <location>
        <begin position="142"/>
        <end position="246"/>
    </location>
</feature>
<feature type="modified residue" description="4-aspartylphosphate" evidence="2">
    <location>
        <position position="57"/>
    </location>
</feature>
<evidence type="ECO:0000259" key="3">
    <source>
        <dbReference type="PROSITE" id="PS50110"/>
    </source>
</evidence>
<evidence type="ECO:0000259" key="4">
    <source>
        <dbReference type="PROSITE" id="PS50930"/>
    </source>
</evidence>
<dbReference type="SMART" id="SM00850">
    <property type="entry name" value="LytTR"/>
    <property type="match status" value="1"/>
</dbReference>
<evidence type="ECO:0000256" key="1">
    <source>
        <dbReference type="ARBA" id="ARBA00023125"/>
    </source>
</evidence>
<dbReference type="InterPro" id="IPR007492">
    <property type="entry name" value="LytTR_DNA-bd_dom"/>
</dbReference>
<dbReference type="InterPro" id="IPR039420">
    <property type="entry name" value="WalR-like"/>
</dbReference>
<dbReference type="GO" id="GO:0000976">
    <property type="term" value="F:transcription cis-regulatory region binding"/>
    <property type="evidence" value="ECO:0007669"/>
    <property type="project" value="TreeGrafter"/>
</dbReference>
<dbReference type="Gene3D" id="3.40.50.2300">
    <property type="match status" value="1"/>
</dbReference>
<dbReference type="InterPro" id="IPR011006">
    <property type="entry name" value="CheY-like_superfamily"/>
</dbReference>
<gene>
    <name evidence="5" type="ORF">C7I55_09240</name>
</gene>
<evidence type="ECO:0000256" key="2">
    <source>
        <dbReference type="PROSITE-ProRule" id="PRU00169"/>
    </source>
</evidence>
<dbReference type="SUPFAM" id="SSF52172">
    <property type="entry name" value="CheY-like"/>
    <property type="match status" value="1"/>
</dbReference>
<feature type="domain" description="Response regulatory" evidence="3">
    <location>
        <begin position="6"/>
        <end position="120"/>
    </location>
</feature>
<reference evidence="5 6" key="1">
    <citation type="submission" date="2018-03" db="EMBL/GenBank/DDBJ databases">
        <title>The draft genome of Sphingosinicella sp. GL-C-18.</title>
        <authorList>
            <person name="Liu L."/>
            <person name="Li L."/>
            <person name="Liang L."/>
            <person name="Zhang X."/>
            <person name="Wang T."/>
        </authorList>
    </citation>
    <scope>NUCLEOTIDE SEQUENCE [LARGE SCALE GENOMIC DNA]</scope>
    <source>
        <strain evidence="5 6">GL-C-18</strain>
    </source>
</reference>
<keyword evidence="1 5" id="KW-0238">DNA-binding</keyword>
<accession>A0A2P7QRC5</accession>
<dbReference type="OrthoDB" id="9786101at2"/>
<dbReference type="PANTHER" id="PTHR48111:SF3">
    <property type="entry name" value="TRANSCRIPTIONAL REGULATORY PROTEIN BTSR"/>
    <property type="match status" value="1"/>
</dbReference>
<dbReference type="AlphaFoldDB" id="A0A2P7QRC5"/>
<evidence type="ECO:0000313" key="5">
    <source>
        <dbReference type="EMBL" id="PSJ40507.1"/>
    </source>
</evidence>
<keyword evidence="6" id="KW-1185">Reference proteome</keyword>
<sequence>MSESIRFLIVDDEPLAVERLQLLLARIDGVALAGTASEGAAALRLIEALQPDAVLLDIAMPAMDGIEVARALGTLDKPPLVIFVTAFDTFAVAAFEVEAVDYLMKPVSGERLGKAVERVRARLDDDSPAEPAPEKSRYLEEFWVSEARGLVRLAAADIDRISAERDYMRLHVGSRSWLINHTIARLEEELDPERFVRLHRSSIVRRDFVTGFRRDETGRWYAQLGDGEEQKVGRLYLQNARELAGRG</sequence>
<dbReference type="GO" id="GO:0006355">
    <property type="term" value="P:regulation of DNA-templated transcription"/>
    <property type="evidence" value="ECO:0007669"/>
    <property type="project" value="TreeGrafter"/>
</dbReference>
<evidence type="ECO:0000313" key="6">
    <source>
        <dbReference type="Proteomes" id="UP000241167"/>
    </source>
</evidence>
<dbReference type="Gene3D" id="2.40.50.1020">
    <property type="entry name" value="LytTr DNA-binding domain"/>
    <property type="match status" value="1"/>
</dbReference>
<dbReference type="InterPro" id="IPR001789">
    <property type="entry name" value="Sig_transdc_resp-reg_receiver"/>
</dbReference>
<keyword evidence="2" id="KW-0597">Phosphoprotein</keyword>